<keyword evidence="2" id="KW-0479">Metal-binding</keyword>
<protein>
    <submittedName>
        <fullName evidence="7">Radical SAM protein</fullName>
    </submittedName>
</protein>
<dbReference type="InterPro" id="IPR013785">
    <property type="entry name" value="Aldolase_TIM"/>
</dbReference>
<dbReference type="PANTHER" id="PTHR11228">
    <property type="entry name" value="RADICAL SAM DOMAIN PROTEIN"/>
    <property type="match status" value="1"/>
</dbReference>
<dbReference type="GO" id="GO:0051536">
    <property type="term" value="F:iron-sulfur cluster binding"/>
    <property type="evidence" value="ECO:0007669"/>
    <property type="project" value="UniProtKB-KW"/>
</dbReference>
<sequence length="326" mass="37451">MEAAIITTYRCTNQCTMCHIWKHQTTREQEFEPRLLKKLPRLRFANITGGEPFLRDDISEIIAIVKKVSSRVVISTNGFLTDTIVSTMVKHRDVGVRVSVEGMPHTNDVLRGKKHCFDHSLRTLMELKRMGLRDIGIAITVSDRNASDVLNLYRTASVYGFEFATAAVHNSYYFHIHDNRITKKQEVINALSHLITALLRTNRPKNWYRAYFNYGLINYVSGKPRLLPCRAGTDMFFLDPFGEIRPCNGMARDDKASSMGNLNEESFAHIWNSSQAQKLRERVKTCPRNCWMIGTAAPAMKRNIVTPTIWVVRNKMNSIWAKQWVP</sequence>
<dbReference type="GO" id="GO:0046872">
    <property type="term" value="F:metal ion binding"/>
    <property type="evidence" value="ECO:0007669"/>
    <property type="project" value="UniProtKB-KW"/>
</dbReference>
<accession>A0A0S8GK43</accession>
<dbReference type="EMBL" id="LJUO01000010">
    <property type="protein sequence ID" value="KPK73384.1"/>
    <property type="molecule type" value="Genomic_DNA"/>
</dbReference>
<dbReference type="AlphaFoldDB" id="A0A0S8GK43"/>
<evidence type="ECO:0000259" key="6">
    <source>
        <dbReference type="Pfam" id="PF13186"/>
    </source>
</evidence>
<gene>
    <name evidence="7" type="ORF">AMJ87_01850</name>
</gene>
<proteinExistence type="predicted"/>
<feature type="domain" description="Radical SAM core" evidence="5">
    <location>
        <begin position="5"/>
        <end position="154"/>
    </location>
</feature>
<dbReference type="InterPro" id="IPR023885">
    <property type="entry name" value="4Fe4S-binding_SPASM_dom"/>
</dbReference>
<dbReference type="InterPro" id="IPR050377">
    <property type="entry name" value="Radical_SAM_PqqE_MftC-like"/>
</dbReference>
<comment type="caution">
    <text evidence="7">The sequence shown here is derived from an EMBL/GenBank/DDBJ whole genome shotgun (WGS) entry which is preliminary data.</text>
</comment>
<dbReference type="Proteomes" id="UP000051096">
    <property type="component" value="Unassembled WGS sequence"/>
</dbReference>
<evidence type="ECO:0000313" key="7">
    <source>
        <dbReference type="EMBL" id="KPK73384.1"/>
    </source>
</evidence>
<dbReference type="SFLD" id="SFLDG01067">
    <property type="entry name" value="SPASM/twitch_domain_containing"/>
    <property type="match status" value="1"/>
</dbReference>
<dbReference type="InterPro" id="IPR058240">
    <property type="entry name" value="rSAM_sf"/>
</dbReference>
<dbReference type="CDD" id="cd21109">
    <property type="entry name" value="SPASM"/>
    <property type="match status" value="1"/>
</dbReference>
<dbReference type="InterPro" id="IPR007197">
    <property type="entry name" value="rSAM"/>
</dbReference>
<dbReference type="Pfam" id="PF13186">
    <property type="entry name" value="SPASM"/>
    <property type="match status" value="1"/>
</dbReference>
<dbReference type="Gene3D" id="3.20.20.70">
    <property type="entry name" value="Aldolase class I"/>
    <property type="match status" value="1"/>
</dbReference>
<evidence type="ECO:0000259" key="5">
    <source>
        <dbReference type="Pfam" id="PF04055"/>
    </source>
</evidence>
<organism evidence="7 8">
    <name type="scientific">candidate division WOR_3 bacterium SM23_60</name>
    <dbReference type="NCBI Taxonomy" id="1703780"/>
    <lineage>
        <taxon>Bacteria</taxon>
        <taxon>Bacteria division WOR-3</taxon>
    </lineage>
</organism>
<reference evidence="7 8" key="1">
    <citation type="journal article" date="2015" name="Microbiome">
        <title>Genomic resolution of linkages in carbon, nitrogen, and sulfur cycling among widespread estuary sediment bacteria.</title>
        <authorList>
            <person name="Baker B.J."/>
            <person name="Lazar C.S."/>
            <person name="Teske A.P."/>
            <person name="Dick G.J."/>
        </authorList>
    </citation>
    <scope>NUCLEOTIDE SEQUENCE [LARGE SCALE GENOMIC DNA]</scope>
    <source>
        <strain evidence="7">SM23_60</strain>
    </source>
</reference>
<dbReference type="SFLD" id="SFLDS00029">
    <property type="entry name" value="Radical_SAM"/>
    <property type="match status" value="1"/>
</dbReference>
<keyword evidence="3" id="KW-0408">Iron</keyword>
<evidence type="ECO:0000256" key="1">
    <source>
        <dbReference type="ARBA" id="ARBA00022691"/>
    </source>
</evidence>
<dbReference type="SUPFAM" id="SSF102114">
    <property type="entry name" value="Radical SAM enzymes"/>
    <property type="match status" value="1"/>
</dbReference>
<dbReference type="PANTHER" id="PTHR11228:SF7">
    <property type="entry name" value="PQQA PEPTIDE CYCLASE"/>
    <property type="match status" value="1"/>
</dbReference>
<evidence type="ECO:0000256" key="3">
    <source>
        <dbReference type="ARBA" id="ARBA00023004"/>
    </source>
</evidence>
<evidence type="ECO:0000313" key="8">
    <source>
        <dbReference type="Proteomes" id="UP000051096"/>
    </source>
</evidence>
<dbReference type="CDD" id="cd01335">
    <property type="entry name" value="Radical_SAM"/>
    <property type="match status" value="1"/>
</dbReference>
<name>A0A0S8GK43_UNCW3</name>
<feature type="domain" description="4Fe4S-binding SPASM" evidence="6">
    <location>
        <begin position="229"/>
        <end position="290"/>
    </location>
</feature>
<keyword evidence="4" id="KW-0411">Iron-sulfur</keyword>
<evidence type="ECO:0000256" key="4">
    <source>
        <dbReference type="ARBA" id="ARBA00023014"/>
    </source>
</evidence>
<keyword evidence="1" id="KW-0949">S-adenosyl-L-methionine</keyword>
<dbReference type="GO" id="GO:0003824">
    <property type="term" value="F:catalytic activity"/>
    <property type="evidence" value="ECO:0007669"/>
    <property type="project" value="InterPro"/>
</dbReference>
<dbReference type="Pfam" id="PF04055">
    <property type="entry name" value="Radical_SAM"/>
    <property type="match status" value="1"/>
</dbReference>
<evidence type="ECO:0000256" key="2">
    <source>
        <dbReference type="ARBA" id="ARBA00022723"/>
    </source>
</evidence>